<reference evidence="3" key="1">
    <citation type="journal article" date="2014" name="BMC Genomics">
        <title>The genome sequence of the biocontrol fungus Metarhizium anisopliae and comparative genomics of Metarhizium species.</title>
        <authorList>
            <person name="Pattemore J.A."/>
            <person name="Hane J.K."/>
            <person name="Williams A.H."/>
            <person name="Wilson B.A."/>
            <person name="Stodart B.J."/>
            <person name="Ash G.J."/>
        </authorList>
    </citation>
    <scope>NUCLEOTIDE SEQUENCE [LARGE SCALE GENOMIC DNA]</scope>
    <source>
        <strain evidence="3">BRIP 53293</strain>
    </source>
</reference>
<dbReference type="InterPro" id="IPR036047">
    <property type="entry name" value="F-box-like_dom_sf"/>
</dbReference>
<proteinExistence type="predicted"/>
<accession>A0A0D9P179</accession>
<dbReference type="InterPro" id="IPR001810">
    <property type="entry name" value="F-box_dom"/>
</dbReference>
<keyword evidence="3" id="KW-1185">Reference proteome</keyword>
<dbReference type="AlphaFoldDB" id="A0A0D9P179"/>
<gene>
    <name evidence="2" type="ORF">H634G_06268</name>
</gene>
<dbReference type="Proteomes" id="UP000054544">
    <property type="component" value="Unassembled WGS sequence"/>
</dbReference>
<protein>
    <recommendedName>
        <fullName evidence="1">F-box domain-containing protein</fullName>
    </recommendedName>
</protein>
<sequence length="792" mass="90301">MSPSIFSCVLCGYIILNYEDPSSASWENQFRLLYISPSGVAVTGVGIYNDPDDGWFIAPRDFNARWDDEGYDVPDTGRVGVFRQDSLNDLHGFPFHEACWSLLDTVYSPEPIPCRTLFQICQSLPCPFTEAGLSWGHSFGGLITVNDQDCYPWEHRFADRDEDLALFEVASHDPCRVPEIRLLPLDAPKTPHFPSAAQPKSIVPNCFTALPREICLEIASHLPTVDAFSARRAVRSFIPIFYSNQFWASRFRAGADRCWLFESREWDKTSDWRWLYHRTNTAHRDEGMQNRERVWKLIQQVWRTVCLRGNDLPVLPLARSNLVSPGWLHWSEATGDLDKQMSTESGYGFGEGCRLFHERQTSLPSHLDQIAFSVIQLGDLEYIAGMRLIPKSGQEIQLGYRTEGNELVLKVPFLQGFNLAVGSRGIQGIQCVLEGRPTSPWVGCTHEAPKTKRLAVSGPIAAIKAGFDGLKMVSLAVAECIPKNDTTKRHSLRDSAFWYPRIPGHDLHLNDDYFTARPTSTARYQPLCWTMFGGPRGSHLRSLTGMSVTSLGTLRGIEFHFNAENIPAASRRLGRYKPSEYAKVMHFDIDGPGGEFITGIEIYVRYFTSDNIWTNWGRCRHFREKKTVVNLEFVRKPMTIAPGSTITGFYWSQAVFKYYFHIQYAARSWSEMNIWIRLPRHPNIVPFDRVITDKLEGRVIGFTNNYISGVLWRRRNLGNLVINDSTDCMMLSDINFAARINCSSRREDDAYAEERNDVKGVEFTTYEMITRDDSLRQYDAKTNAKKICLKIG</sequence>
<dbReference type="InterPro" id="IPR056021">
    <property type="entry name" value="DUF7600"/>
</dbReference>
<dbReference type="OrthoDB" id="5273847at2759"/>
<evidence type="ECO:0000313" key="3">
    <source>
        <dbReference type="Proteomes" id="UP000054544"/>
    </source>
</evidence>
<evidence type="ECO:0000313" key="2">
    <source>
        <dbReference type="EMBL" id="KJK78570.1"/>
    </source>
</evidence>
<name>A0A0D9P179_METAN</name>
<dbReference type="Pfam" id="PF24539">
    <property type="entry name" value="DUF7600"/>
    <property type="match status" value="1"/>
</dbReference>
<dbReference type="STRING" id="1291518.A0A0D9P179"/>
<dbReference type="PROSITE" id="PS50181">
    <property type="entry name" value="FBOX"/>
    <property type="match status" value="1"/>
</dbReference>
<dbReference type="SUPFAM" id="SSF81383">
    <property type="entry name" value="F-box domain"/>
    <property type="match status" value="1"/>
</dbReference>
<evidence type="ECO:0000259" key="1">
    <source>
        <dbReference type="PROSITE" id="PS50181"/>
    </source>
</evidence>
<dbReference type="EMBL" id="KE384734">
    <property type="protein sequence ID" value="KJK78570.1"/>
    <property type="molecule type" value="Genomic_DNA"/>
</dbReference>
<feature type="domain" description="F-box" evidence="1">
    <location>
        <begin position="204"/>
        <end position="250"/>
    </location>
</feature>
<organism evidence="2 3">
    <name type="scientific">Metarhizium anisopliae BRIP 53293</name>
    <dbReference type="NCBI Taxonomy" id="1291518"/>
    <lineage>
        <taxon>Eukaryota</taxon>
        <taxon>Fungi</taxon>
        <taxon>Dikarya</taxon>
        <taxon>Ascomycota</taxon>
        <taxon>Pezizomycotina</taxon>
        <taxon>Sordariomycetes</taxon>
        <taxon>Hypocreomycetidae</taxon>
        <taxon>Hypocreales</taxon>
        <taxon>Clavicipitaceae</taxon>
        <taxon>Metarhizium</taxon>
    </lineage>
</organism>